<protein>
    <recommendedName>
        <fullName evidence="5">unspecific monooxygenase</fullName>
        <ecNumber evidence="5">1.14.14.1</ecNumber>
    </recommendedName>
</protein>
<dbReference type="CDD" id="cd11056">
    <property type="entry name" value="CYP6-like"/>
    <property type="match status" value="1"/>
</dbReference>
<dbReference type="GO" id="GO:0005789">
    <property type="term" value="C:endoplasmic reticulum membrane"/>
    <property type="evidence" value="ECO:0007669"/>
    <property type="project" value="UniProtKB-SubCell"/>
</dbReference>
<evidence type="ECO:0000313" key="18">
    <source>
        <dbReference type="RefSeq" id="XP_028030488.1"/>
    </source>
</evidence>
<dbReference type="GeneID" id="114243267"/>
<evidence type="ECO:0000313" key="17">
    <source>
        <dbReference type="Proteomes" id="UP000504629"/>
    </source>
</evidence>
<dbReference type="GO" id="GO:0020037">
    <property type="term" value="F:heme binding"/>
    <property type="evidence" value="ECO:0007669"/>
    <property type="project" value="InterPro"/>
</dbReference>
<dbReference type="GO" id="GO:0005506">
    <property type="term" value="F:iron ion binding"/>
    <property type="evidence" value="ECO:0007669"/>
    <property type="project" value="InterPro"/>
</dbReference>
<comment type="similarity">
    <text evidence="4 16">Belongs to the cytochrome P450 family.</text>
</comment>
<dbReference type="InterPro" id="IPR050476">
    <property type="entry name" value="Insect_CytP450_Detox"/>
</dbReference>
<dbReference type="PRINTS" id="PR00385">
    <property type="entry name" value="P450"/>
</dbReference>
<evidence type="ECO:0000256" key="7">
    <source>
        <dbReference type="ARBA" id="ARBA00022723"/>
    </source>
</evidence>
<evidence type="ECO:0000256" key="4">
    <source>
        <dbReference type="ARBA" id="ARBA00010617"/>
    </source>
</evidence>
<evidence type="ECO:0000256" key="12">
    <source>
        <dbReference type="ARBA" id="ARBA00023033"/>
    </source>
</evidence>
<gene>
    <name evidence="18" type="primary">LOC114243267</name>
</gene>
<dbReference type="Pfam" id="PF00067">
    <property type="entry name" value="p450"/>
    <property type="match status" value="1"/>
</dbReference>
<dbReference type="CTD" id="100126559"/>
<dbReference type="PROSITE" id="PS00086">
    <property type="entry name" value="CYTOCHROME_P450"/>
    <property type="match status" value="1"/>
</dbReference>
<dbReference type="GO" id="GO:0016712">
    <property type="term" value="F:oxidoreductase activity, acting on paired donors, with incorporation or reduction of molecular oxygen, reduced flavin or flavoprotein as one donor, and incorporation of one atom of oxygen"/>
    <property type="evidence" value="ECO:0007669"/>
    <property type="project" value="UniProtKB-EC"/>
</dbReference>
<evidence type="ECO:0000256" key="9">
    <source>
        <dbReference type="ARBA" id="ARBA00022848"/>
    </source>
</evidence>
<keyword evidence="12 16" id="KW-0503">Monooxygenase</keyword>
<evidence type="ECO:0000256" key="13">
    <source>
        <dbReference type="ARBA" id="ARBA00023136"/>
    </source>
</evidence>
<keyword evidence="10 16" id="KW-0560">Oxidoreductase</keyword>
<evidence type="ECO:0000256" key="10">
    <source>
        <dbReference type="ARBA" id="ARBA00023002"/>
    </source>
</evidence>
<dbReference type="AlphaFoldDB" id="A0A6J2JMG3"/>
<evidence type="ECO:0000256" key="11">
    <source>
        <dbReference type="ARBA" id="ARBA00023004"/>
    </source>
</evidence>
<evidence type="ECO:0000256" key="14">
    <source>
        <dbReference type="ARBA" id="ARBA00047827"/>
    </source>
</evidence>
<dbReference type="PRINTS" id="PR00463">
    <property type="entry name" value="EP450I"/>
</dbReference>
<keyword evidence="6 15" id="KW-0349">Heme</keyword>
<dbReference type="Gene3D" id="1.10.630.10">
    <property type="entry name" value="Cytochrome P450"/>
    <property type="match status" value="1"/>
</dbReference>
<comment type="catalytic activity">
    <reaction evidence="14">
        <text>an organic molecule + reduced [NADPH--hemoprotein reductase] + O2 = an alcohol + oxidized [NADPH--hemoprotein reductase] + H2O + H(+)</text>
        <dbReference type="Rhea" id="RHEA:17149"/>
        <dbReference type="Rhea" id="RHEA-COMP:11964"/>
        <dbReference type="Rhea" id="RHEA-COMP:11965"/>
        <dbReference type="ChEBI" id="CHEBI:15377"/>
        <dbReference type="ChEBI" id="CHEBI:15378"/>
        <dbReference type="ChEBI" id="CHEBI:15379"/>
        <dbReference type="ChEBI" id="CHEBI:30879"/>
        <dbReference type="ChEBI" id="CHEBI:57618"/>
        <dbReference type="ChEBI" id="CHEBI:58210"/>
        <dbReference type="ChEBI" id="CHEBI:142491"/>
        <dbReference type="EC" id="1.14.14.1"/>
    </reaction>
</comment>
<evidence type="ECO:0000256" key="3">
    <source>
        <dbReference type="ARBA" id="ARBA00004406"/>
    </source>
</evidence>
<sequence>MFFYLLIVILITLYYYGIRTFDYWKKKGVNHDPPLPFFGNNIRQFMQKASMAMMATETYKKYPEEKVVGFYRGTSPELVVRDPELIKRILVTDFSSFYARGFNPHKKVIEPLLKNLFFADGDLWRLIRQRFTPAFSTAKLKAMFHIITERAEKLQIIAENEADGNFCDVRELMARYTTDFIGACGFGLNIDSLSDENSQFRKLGKRIFERDLSDAVRAALKLIFPELCKHLTFLTPELEKSMTYLVQNVIREKNYKPSGRNDFIDLMLELKQKGKLLGESIEAKNANGTPKQVELEFDDLLMTAQVFVFFGAGFETSSTASSYTLHQLAFNPECQEKTQKEIDEVLSKHNNKITYDAIKEMTYLEMAFNEAMRLYPSVGYLVRMCTVPEYTFPEINLTINEDVKLMIPIQAIHKDEKYFKDPERFHPERFSSGAKANLKPYTFLPFGEGPRACVGERLGQMLSMAGLVAVLQKYTVEPVEISLRDPIPDPTTTVSEGFVHGLPLKLRRRERRI</sequence>
<dbReference type="InterPro" id="IPR002401">
    <property type="entry name" value="Cyt_P450_E_grp-I"/>
</dbReference>
<comment type="subcellular location">
    <subcellularLocation>
        <location evidence="3">Endoplasmic reticulum membrane</location>
        <topology evidence="3">Peripheral membrane protein</topology>
    </subcellularLocation>
    <subcellularLocation>
        <location evidence="2">Microsome membrane</location>
        <topology evidence="2">Peripheral membrane protein</topology>
    </subcellularLocation>
</comment>
<dbReference type="KEGG" id="bman:114243267"/>
<keyword evidence="17" id="KW-1185">Reference proteome</keyword>
<evidence type="ECO:0000256" key="1">
    <source>
        <dbReference type="ARBA" id="ARBA00001971"/>
    </source>
</evidence>
<keyword evidence="8" id="KW-0256">Endoplasmic reticulum</keyword>
<dbReference type="InterPro" id="IPR017972">
    <property type="entry name" value="Cyt_P450_CS"/>
</dbReference>
<dbReference type="EC" id="1.14.14.1" evidence="5"/>
<dbReference type="PANTHER" id="PTHR24292">
    <property type="entry name" value="CYTOCHROME P450"/>
    <property type="match status" value="1"/>
</dbReference>
<evidence type="ECO:0000256" key="2">
    <source>
        <dbReference type="ARBA" id="ARBA00004174"/>
    </source>
</evidence>
<reference evidence="18" key="1">
    <citation type="submission" date="2025-08" db="UniProtKB">
        <authorList>
            <consortium name="RefSeq"/>
        </authorList>
    </citation>
    <scope>IDENTIFICATION</scope>
    <source>
        <tissue evidence="18">Silk gland</tissue>
    </source>
</reference>
<accession>A0A6J2JMG3</accession>
<dbReference type="SUPFAM" id="SSF48264">
    <property type="entry name" value="Cytochrome P450"/>
    <property type="match status" value="1"/>
</dbReference>
<name>A0A6J2JMG3_BOMMA</name>
<dbReference type="FunFam" id="1.10.630.10:FF:000042">
    <property type="entry name" value="Cytochrome P450"/>
    <property type="match status" value="1"/>
</dbReference>
<keyword evidence="7 15" id="KW-0479">Metal-binding</keyword>
<evidence type="ECO:0000256" key="15">
    <source>
        <dbReference type="PIRSR" id="PIRSR602401-1"/>
    </source>
</evidence>
<evidence type="ECO:0000256" key="5">
    <source>
        <dbReference type="ARBA" id="ARBA00012109"/>
    </source>
</evidence>
<organism evidence="17 18">
    <name type="scientific">Bombyx mandarina</name>
    <name type="common">Wild silk moth</name>
    <name type="synonym">Wild silkworm</name>
    <dbReference type="NCBI Taxonomy" id="7092"/>
    <lineage>
        <taxon>Eukaryota</taxon>
        <taxon>Metazoa</taxon>
        <taxon>Ecdysozoa</taxon>
        <taxon>Arthropoda</taxon>
        <taxon>Hexapoda</taxon>
        <taxon>Insecta</taxon>
        <taxon>Pterygota</taxon>
        <taxon>Neoptera</taxon>
        <taxon>Endopterygota</taxon>
        <taxon>Lepidoptera</taxon>
        <taxon>Glossata</taxon>
        <taxon>Ditrysia</taxon>
        <taxon>Bombycoidea</taxon>
        <taxon>Bombycidae</taxon>
        <taxon>Bombycinae</taxon>
        <taxon>Bombyx</taxon>
    </lineage>
</organism>
<keyword evidence="11 15" id="KW-0408">Iron</keyword>
<dbReference type="Proteomes" id="UP000504629">
    <property type="component" value="Unplaced"/>
</dbReference>
<evidence type="ECO:0000256" key="8">
    <source>
        <dbReference type="ARBA" id="ARBA00022824"/>
    </source>
</evidence>
<proteinExistence type="inferred from homology"/>
<dbReference type="PANTHER" id="PTHR24292:SF54">
    <property type="entry name" value="CYP9F3-RELATED"/>
    <property type="match status" value="1"/>
</dbReference>
<keyword evidence="9" id="KW-0492">Microsome</keyword>
<dbReference type="InterPro" id="IPR036396">
    <property type="entry name" value="Cyt_P450_sf"/>
</dbReference>
<evidence type="ECO:0000256" key="6">
    <source>
        <dbReference type="ARBA" id="ARBA00022617"/>
    </source>
</evidence>
<feature type="binding site" description="axial binding residue" evidence="15">
    <location>
        <position position="453"/>
    </location>
    <ligand>
        <name>heme</name>
        <dbReference type="ChEBI" id="CHEBI:30413"/>
    </ligand>
    <ligandPart>
        <name>Fe</name>
        <dbReference type="ChEBI" id="CHEBI:18248"/>
    </ligandPart>
</feature>
<dbReference type="RefSeq" id="XP_028030488.1">
    <property type="nucleotide sequence ID" value="XM_028174687.1"/>
</dbReference>
<comment type="cofactor">
    <cofactor evidence="1 15">
        <name>heme</name>
        <dbReference type="ChEBI" id="CHEBI:30413"/>
    </cofactor>
</comment>
<dbReference type="InterPro" id="IPR001128">
    <property type="entry name" value="Cyt_P450"/>
</dbReference>
<dbReference type="OrthoDB" id="2789670at2759"/>
<keyword evidence="13" id="KW-0472">Membrane</keyword>
<evidence type="ECO:0000256" key="16">
    <source>
        <dbReference type="RuleBase" id="RU000461"/>
    </source>
</evidence>